<dbReference type="EMBL" id="JAUEPS010000288">
    <property type="protein sequence ID" value="KAK0432609.1"/>
    <property type="molecule type" value="Genomic_DNA"/>
</dbReference>
<evidence type="ECO:0000313" key="2">
    <source>
        <dbReference type="EMBL" id="KAK0432609.1"/>
    </source>
</evidence>
<feature type="region of interest" description="Disordered" evidence="1">
    <location>
        <begin position="1"/>
        <end position="31"/>
    </location>
</feature>
<evidence type="ECO:0000313" key="3">
    <source>
        <dbReference type="Proteomes" id="UP001175211"/>
    </source>
</evidence>
<name>A0AA39J0M5_ARMTA</name>
<gene>
    <name evidence="2" type="ORF">EV420DRAFT_1655451</name>
</gene>
<protein>
    <submittedName>
        <fullName evidence="2">Uncharacterized protein</fullName>
    </submittedName>
</protein>
<comment type="caution">
    <text evidence="2">The sequence shown here is derived from an EMBL/GenBank/DDBJ whole genome shotgun (WGS) entry which is preliminary data.</text>
</comment>
<dbReference type="Proteomes" id="UP001175211">
    <property type="component" value="Unassembled WGS sequence"/>
</dbReference>
<evidence type="ECO:0000256" key="1">
    <source>
        <dbReference type="SAM" id="MobiDB-lite"/>
    </source>
</evidence>
<proteinExistence type="predicted"/>
<dbReference type="RefSeq" id="XP_060321392.1">
    <property type="nucleotide sequence ID" value="XM_060478844.1"/>
</dbReference>
<sequence length="97" mass="10403">MGLDLASCTTLGPALASDSSPTEELPPPTSLPGGEVVAAVLHVISQVHMVLQNPQPTLFLLQSDMIFQAPPDIQQPVQQPVQQTIFLSQSEALFRNK</sequence>
<keyword evidence="3" id="KW-1185">Reference proteome</keyword>
<dbReference type="GeneID" id="85362392"/>
<organism evidence="2 3">
    <name type="scientific">Armillaria tabescens</name>
    <name type="common">Ringless honey mushroom</name>
    <name type="synonym">Agaricus tabescens</name>
    <dbReference type="NCBI Taxonomy" id="1929756"/>
    <lineage>
        <taxon>Eukaryota</taxon>
        <taxon>Fungi</taxon>
        <taxon>Dikarya</taxon>
        <taxon>Basidiomycota</taxon>
        <taxon>Agaricomycotina</taxon>
        <taxon>Agaricomycetes</taxon>
        <taxon>Agaricomycetidae</taxon>
        <taxon>Agaricales</taxon>
        <taxon>Marasmiineae</taxon>
        <taxon>Physalacriaceae</taxon>
        <taxon>Desarmillaria</taxon>
    </lineage>
</organism>
<reference evidence="2" key="1">
    <citation type="submission" date="2023-06" db="EMBL/GenBank/DDBJ databases">
        <authorList>
            <consortium name="Lawrence Berkeley National Laboratory"/>
            <person name="Ahrendt S."/>
            <person name="Sahu N."/>
            <person name="Indic B."/>
            <person name="Wong-Bajracharya J."/>
            <person name="Merenyi Z."/>
            <person name="Ke H.-M."/>
            <person name="Monk M."/>
            <person name="Kocsube S."/>
            <person name="Drula E."/>
            <person name="Lipzen A."/>
            <person name="Balint B."/>
            <person name="Henrissat B."/>
            <person name="Andreopoulos B."/>
            <person name="Martin F.M."/>
            <person name="Harder C.B."/>
            <person name="Rigling D."/>
            <person name="Ford K.L."/>
            <person name="Foster G.D."/>
            <person name="Pangilinan J."/>
            <person name="Papanicolaou A."/>
            <person name="Barry K."/>
            <person name="LaButti K."/>
            <person name="Viragh M."/>
            <person name="Koriabine M."/>
            <person name="Yan M."/>
            <person name="Riley R."/>
            <person name="Champramary S."/>
            <person name="Plett K.L."/>
            <person name="Tsai I.J."/>
            <person name="Slot J."/>
            <person name="Sipos G."/>
            <person name="Plett J."/>
            <person name="Nagy L.G."/>
            <person name="Grigoriev I.V."/>
        </authorList>
    </citation>
    <scope>NUCLEOTIDE SEQUENCE</scope>
    <source>
        <strain evidence="2">CCBAS 213</strain>
    </source>
</reference>
<accession>A0AA39J0M5</accession>
<dbReference type="AlphaFoldDB" id="A0AA39J0M5"/>